<proteinExistence type="predicted"/>
<organism evidence="1 2">
    <name type="scientific">Paraburkholderia haematera</name>
    <dbReference type="NCBI Taxonomy" id="2793077"/>
    <lineage>
        <taxon>Bacteria</taxon>
        <taxon>Pseudomonadati</taxon>
        <taxon>Pseudomonadota</taxon>
        <taxon>Betaproteobacteria</taxon>
        <taxon>Burkholderiales</taxon>
        <taxon>Burkholderiaceae</taxon>
        <taxon>Paraburkholderia</taxon>
    </lineage>
</organism>
<reference evidence="1 2" key="1">
    <citation type="submission" date="2021-02" db="EMBL/GenBank/DDBJ databases">
        <authorList>
            <person name="Vanwijnsberghe S."/>
        </authorList>
    </citation>
    <scope>NUCLEOTIDE SEQUENCE [LARGE SCALE GENOMIC DNA]</scope>
    <source>
        <strain evidence="1 2">LMG 31837</strain>
    </source>
</reference>
<dbReference type="Proteomes" id="UP000672526">
    <property type="component" value="Unassembled WGS sequence"/>
</dbReference>
<keyword evidence="2" id="KW-1185">Reference proteome</keyword>
<gene>
    <name evidence="1" type="ORF">R69888_05570</name>
</gene>
<sequence length="109" mass="12121">MEVVDLPASGPLRLTRTEPEQREPVRMILIGRQLTRAPVVALSSPAAQEAPMVQEEPLQVKVRVAHMAPQREVVVQPRVEVFHQRTAARRVFYDLGDGGEDGVELAAQF</sequence>
<protein>
    <submittedName>
        <fullName evidence="1">Uncharacterized protein</fullName>
    </submittedName>
</protein>
<name>A0ABN7MLK8_9BURK</name>
<evidence type="ECO:0000313" key="2">
    <source>
        <dbReference type="Proteomes" id="UP000672526"/>
    </source>
</evidence>
<accession>A0ABN7MLK8</accession>
<evidence type="ECO:0000313" key="1">
    <source>
        <dbReference type="EMBL" id="CAE6808982.1"/>
    </source>
</evidence>
<dbReference type="EMBL" id="CAJNBK010000022">
    <property type="protein sequence ID" value="CAE6808982.1"/>
    <property type="molecule type" value="Genomic_DNA"/>
</dbReference>
<comment type="caution">
    <text evidence="1">The sequence shown here is derived from an EMBL/GenBank/DDBJ whole genome shotgun (WGS) entry which is preliminary data.</text>
</comment>